<dbReference type="InterPro" id="IPR012349">
    <property type="entry name" value="Split_barrel_FMN-bd"/>
</dbReference>
<dbReference type="PANTHER" id="PTHR39336:SF1">
    <property type="entry name" value="PYRIDOXAMINE PHOSPHATE OXIDASE FAMILY PROTEIN (AFU_ORTHOLOGUE AFUA_6G11440)"/>
    <property type="match status" value="1"/>
</dbReference>
<dbReference type="AlphaFoldDB" id="A0A6J4S0G5"/>
<dbReference type="Pfam" id="PF01243">
    <property type="entry name" value="PNPOx_N"/>
    <property type="match status" value="1"/>
</dbReference>
<dbReference type="InterPro" id="IPR011576">
    <property type="entry name" value="Pyridox_Oxase_N"/>
</dbReference>
<protein>
    <recommendedName>
        <fullName evidence="1">Pyridoxamine 5'-phosphate oxidase N-terminal domain-containing protein</fullName>
    </recommendedName>
</protein>
<gene>
    <name evidence="2" type="ORF">AVDCRST_MAG30-858</name>
</gene>
<reference evidence="2" key="1">
    <citation type="submission" date="2020-02" db="EMBL/GenBank/DDBJ databases">
        <authorList>
            <person name="Meier V. D."/>
        </authorList>
    </citation>
    <scope>NUCLEOTIDE SEQUENCE</scope>
    <source>
        <strain evidence="2">AVDCRST_MAG30</strain>
    </source>
</reference>
<feature type="domain" description="Pyridoxamine 5'-phosphate oxidase N-terminal" evidence="1">
    <location>
        <begin position="10"/>
        <end position="137"/>
    </location>
</feature>
<dbReference type="Gene3D" id="2.30.110.10">
    <property type="entry name" value="Electron Transport, Fmn-binding Protein, Chain A"/>
    <property type="match status" value="1"/>
</dbReference>
<evidence type="ECO:0000259" key="1">
    <source>
        <dbReference type="Pfam" id="PF01243"/>
    </source>
</evidence>
<name>A0A6J4S0G5_9ACTN</name>
<dbReference type="PANTHER" id="PTHR39336">
    <property type="entry name" value="PYRIDOXAMINE PHOSPHATE OXIDASE FAMILY PROTEIN (AFU_ORTHOLOGUE AFUA_6G11440)"/>
    <property type="match status" value="1"/>
</dbReference>
<organism evidence="2">
    <name type="scientific">uncultured Solirubrobacteraceae bacterium</name>
    <dbReference type="NCBI Taxonomy" id="1162706"/>
    <lineage>
        <taxon>Bacteria</taxon>
        <taxon>Bacillati</taxon>
        <taxon>Actinomycetota</taxon>
        <taxon>Thermoleophilia</taxon>
        <taxon>Solirubrobacterales</taxon>
        <taxon>Solirubrobacteraceae</taxon>
        <taxon>environmental samples</taxon>
    </lineage>
</organism>
<dbReference type="SUPFAM" id="SSF50475">
    <property type="entry name" value="FMN-binding split barrel"/>
    <property type="match status" value="1"/>
</dbReference>
<sequence>MGRTYDAIGDHQREWIARQPLYFVGTAPLAADGHVNLSPKGPMGTFRVLGPRTVAYLDVVGSGAETIAHLRENGRIVVMLCAFEGPPRILRLHGRGEAVMPGDPRYDELLEECAFDEPDLPESRRAVIVVDVTRIADSCGYGVPLMTYEGARPHHDKWAAKKLRTGGPDALEAYQAAKNARSLDGLPAVTG</sequence>
<dbReference type="EMBL" id="CADCVS010000141">
    <property type="protein sequence ID" value="CAA9482091.1"/>
    <property type="molecule type" value="Genomic_DNA"/>
</dbReference>
<accession>A0A6J4S0G5</accession>
<proteinExistence type="predicted"/>
<evidence type="ECO:0000313" key="2">
    <source>
        <dbReference type="EMBL" id="CAA9482091.1"/>
    </source>
</evidence>